<feature type="compositionally biased region" description="Basic and acidic residues" evidence="1">
    <location>
        <begin position="270"/>
        <end position="294"/>
    </location>
</feature>
<sequence>MTREQLFAAERDAKRRRVRYRSVKVHTKSKNYSEVMREVISNQMAAYEDWLRDNYGAKDHSLVEQLEKRDAEETVKEKEEMEWLEWDFRSNPHIRWKYLLEREKRRARREETESHDTQNKRGEKSSRNKFEDKRENKHHSEKELNTFCPERSDSYKKDRHRYSGSSLNEYEKHNKYRRDRSNYRSKNRCSSEREGRDSYEKERERSYSKDYKKHYGHSKKDEYEKERELNYTKDYKKHDDYQAKIKTERLSDEYDDVSFDVEHHAKKKHKSDDKALCEERMQELSDSNTEDHHSRSSSKKTKKRKKSKKKHKHKHKKNKTERRS</sequence>
<dbReference type="EMBL" id="GECZ01009943">
    <property type="protein sequence ID" value="JAS59826.1"/>
    <property type="molecule type" value="Transcribed_RNA"/>
</dbReference>
<feature type="region of interest" description="Disordered" evidence="1">
    <location>
        <begin position="107"/>
        <end position="324"/>
    </location>
</feature>
<feature type="compositionally biased region" description="Basic and acidic residues" evidence="1">
    <location>
        <begin position="189"/>
        <end position="210"/>
    </location>
</feature>
<feature type="non-terminal residue" evidence="2">
    <location>
        <position position="324"/>
    </location>
</feature>
<gene>
    <name evidence="2" type="ORF">g.12857</name>
</gene>
<feature type="compositionally biased region" description="Basic residues" evidence="1">
    <location>
        <begin position="174"/>
        <end position="187"/>
    </location>
</feature>
<proteinExistence type="predicted"/>
<evidence type="ECO:0000256" key="1">
    <source>
        <dbReference type="SAM" id="MobiDB-lite"/>
    </source>
</evidence>
<feature type="compositionally biased region" description="Basic and acidic residues" evidence="1">
    <location>
        <begin position="107"/>
        <end position="156"/>
    </location>
</feature>
<evidence type="ECO:0000313" key="2">
    <source>
        <dbReference type="EMBL" id="JAS59826.1"/>
    </source>
</evidence>
<dbReference type="AlphaFoldDB" id="A0A1B6GBN1"/>
<feature type="compositionally biased region" description="Basic residues" evidence="1">
    <location>
        <begin position="295"/>
        <end position="324"/>
    </location>
</feature>
<name>A0A1B6GBN1_9HEMI</name>
<feature type="compositionally biased region" description="Basic and acidic residues" evidence="1">
    <location>
        <begin position="218"/>
        <end position="252"/>
    </location>
</feature>
<reference evidence="2" key="1">
    <citation type="submission" date="2015-11" db="EMBL/GenBank/DDBJ databases">
        <title>De novo transcriptome assembly of four potential Pierce s Disease insect vectors from Arizona vineyards.</title>
        <authorList>
            <person name="Tassone E.E."/>
        </authorList>
    </citation>
    <scope>NUCLEOTIDE SEQUENCE</scope>
</reference>
<accession>A0A1B6GBN1</accession>
<protein>
    <submittedName>
        <fullName evidence="2">Uncharacterized protein</fullName>
    </submittedName>
</protein>
<organism evidence="2">
    <name type="scientific">Cuerna arida</name>
    <dbReference type="NCBI Taxonomy" id="1464854"/>
    <lineage>
        <taxon>Eukaryota</taxon>
        <taxon>Metazoa</taxon>
        <taxon>Ecdysozoa</taxon>
        <taxon>Arthropoda</taxon>
        <taxon>Hexapoda</taxon>
        <taxon>Insecta</taxon>
        <taxon>Pterygota</taxon>
        <taxon>Neoptera</taxon>
        <taxon>Paraneoptera</taxon>
        <taxon>Hemiptera</taxon>
        <taxon>Auchenorrhyncha</taxon>
        <taxon>Membracoidea</taxon>
        <taxon>Cicadellidae</taxon>
        <taxon>Cicadellinae</taxon>
        <taxon>Proconiini</taxon>
        <taxon>Cuerna</taxon>
    </lineage>
</organism>